<name>A0A0G0FXI3_9BACT</name>
<gene>
    <name evidence="1" type="ORF">US31_C0003G0004</name>
</gene>
<dbReference type="Proteomes" id="UP000034508">
    <property type="component" value="Unassembled WGS sequence"/>
</dbReference>
<organism evidence="1 2">
    <name type="scientific">Berkelbacteria bacterium GW2011_GWA1_36_9</name>
    <dbReference type="NCBI Taxonomy" id="1618331"/>
    <lineage>
        <taxon>Bacteria</taxon>
        <taxon>Candidatus Berkelbacteria</taxon>
    </lineage>
</organism>
<protein>
    <submittedName>
        <fullName evidence="1">Uncharacterized protein</fullName>
    </submittedName>
</protein>
<reference evidence="1 2" key="1">
    <citation type="journal article" date="2015" name="Nature">
        <title>rRNA introns, odd ribosomes, and small enigmatic genomes across a large radiation of phyla.</title>
        <authorList>
            <person name="Brown C.T."/>
            <person name="Hug L.A."/>
            <person name="Thomas B.C."/>
            <person name="Sharon I."/>
            <person name="Castelle C.J."/>
            <person name="Singh A."/>
            <person name="Wilkins M.J."/>
            <person name="Williams K.H."/>
            <person name="Banfield J.F."/>
        </authorList>
    </citation>
    <scope>NUCLEOTIDE SEQUENCE [LARGE SCALE GENOMIC DNA]</scope>
</reference>
<comment type="caution">
    <text evidence="1">The sequence shown here is derived from an EMBL/GenBank/DDBJ whole genome shotgun (WGS) entry which is preliminary data.</text>
</comment>
<evidence type="ECO:0000313" key="1">
    <source>
        <dbReference type="EMBL" id="KKQ18575.1"/>
    </source>
</evidence>
<sequence length="55" mass="6477">MDKKIKCPKCWVELPLFNEKGQHNFCPTISIGKNKIVEICIKCKMEEVVKKWENP</sequence>
<dbReference type="AlphaFoldDB" id="A0A0G0FXI3"/>
<proteinExistence type="predicted"/>
<accession>A0A0G0FXI3</accession>
<dbReference type="EMBL" id="LBSM01000003">
    <property type="protein sequence ID" value="KKQ18575.1"/>
    <property type="molecule type" value="Genomic_DNA"/>
</dbReference>
<evidence type="ECO:0000313" key="2">
    <source>
        <dbReference type="Proteomes" id="UP000034508"/>
    </source>
</evidence>